<dbReference type="InterPro" id="IPR001387">
    <property type="entry name" value="Cro/C1-type_HTH"/>
</dbReference>
<dbReference type="EMBL" id="CP080429">
    <property type="protein sequence ID" value="QYJ68932.1"/>
    <property type="molecule type" value="Genomic_DNA"/>
</dbReference>
<dbReference type="SMART" id="SM00530">
    <property type="entry name" value="HTH_XRE"/>
    <property type="match status" value="1"/>
</dbReference>
<sequence length="114" mass="13032">MMNKTNIQLLAKANNAFLTDIGIFVKYYRLEQNKTQEQLAEEAGINRVTLGELERGGRSKILTLIQVLRALDKLEVLNVFIVEQKISPLKLAKIERESRQRASGKRSSESKSDW</sequence>
<protein>
    <submittedName>
        <fullName evidence="3">Helix-turn-helix transcriptional regulator</fullName>
    </submittedName>
</protein>
<keyword evidence="4" id="KW-1185">Reference proteome</keyword>
<dbReference type="Gene3D" id="1.10.260.40">
    <property type="entry name" value="lambda repressor-like DNA-binding domains"/>
    <property type="match status" value="1"/>
</dbReference>
<evidence type="ECO:0000313" key="3">
    <source>
        <dbReference type="EMBL" id="QYJ68932.1"/>
    </source>
</evidence>
<evidence type="ECO:0000313" key="4">
    <source>
        <dbReference type="Proteomes" id="UP000825381"/>
    </source>
</evidence>
<evidence type="ECO:0000256" key="1">
    <source>
        <dbReference type="SAM" id="MobiDB-lite"/>
    </source>
</evidence>
<dbReference type="InterPro" id="IPR010982">
    <property type="entry name" value="Lambda_DNA-bd_dom_sf"/>
</dbReference>
<dbReference type="PROSITE" id="PS50943">
    <property type="entry name" value="HTH_CROC1"/>
    <property type="match status" value="1"/>
</dbReference>
<organism evidence="3 4">
    <name type="scientific">Flavobacterium litorale</name>
    <dbReference type="NCBI Taxonomy" id="2856519"/>
    <lineage>
        <taxon>Bacteria</taxon>
        <taxon>Pseudomonadati</taxon>
        <taxon>Bacteroidota</taxon>
        <taxon>Flavobacteriia</taxon>
        <taxon>Flavobacteriales</taxon>
        <taxon>Flavobacteriaceae</taxon>
        <taxon>Flavobacterium</taxon>
    </lineage>
</organism>
<feature type="region of interest" description="Disordered" evidence="1">
    <location>
        <begin position="95"/>
        <end position="114"/>
    </location>
</feature>
<dbReference type="Proteomes" id="UP000825381">
    <property type="component" value="Chromosome"/>
</dbReference>
<gene>
    <name evidence="3" type="ORF">K1I41_03340</name>
</gene>
<dbReference type="Pfam" id="PF01381">
    <property type="entry name" value="HTH_3"/>
    <property type="match status" value="1"/>
</dbReference>
<evidence type="ECO:0000259" key="2">
    <source>
        <dbReference type="PROSITE" id="PS50943"/>
    </source>
</evidence>
<name>A0ABX8V7Y3_9FLAO</name>
<reference evidence="3 4" key="1">
    <citation type="submission" date="2021-07" db="EMBL/GenBank/DDBJ databases">
        <title>Flavobacterium WSW3-B6 sp.nov, isolated from seaweed.</title>
        <authorList>
            <person name="Muhammad N."/>
            <person name="Ho H."/>
            <person name="Lee Y.-J."/>
            <person name="Nguyen T."/>
            <person name="Ho J."/>
            <person name="Kim S.-G."/>
        </authorList>
    </citation>
    <scope>NUCLEOTIDE SEQUENCE [LARGE SCALE GENOMIC DNA]</scope>
    <source>
        <strain evidence="3 4">WSW3-B6</strain>
    </source>
</reference>
<accession>A0ABX8V7Y3</accession>
<feature type="domain" description="HTH cro/C1-type" evidence="2">
    <location>
        <begin position="25"/>
        <end position="77"/>
    </location>
</feature>
<dbReference type="CDD" id="cd00093">
    <property type="entry name" value="HTH_XRE"/>
    <property type="match status" value="1"/>
</dbReference>
<dbReference type="RefSeq" id="WP_220641270.1">
    <property type="nucleotide sequence ID" value="NZ_CP080429.1"/>
</dbReference>
<proteinExistence type="predicted"/>
<dbReference type="SUPFAM" id="SSF47413">
    <property type="entry name" value="lambda repressor-like DNA-binding domains"/>
    <property type="match status" value="1"/>
</dbReference>